<protein>
    <submittedName>
        <fullName evidence="2">Lantibiotic dehydratase family protein</fullName>
    </submittedName>
</protein>
<dbReference type="RefSeq" id="WP_310914060.1">
    <property type="nucleotide sequence ID" value="NZ_JAVLVT010000011.1"/>
</dbReference>
<dbReference type="InterPro" id="IPR006827">
    <property type="entry name" value="Lant_deHydtase_N"/>
</dbReference>
<reference evidence="3" key="1">
    <citation type="submission" date="2023-07" db="EMBL/GenBank/DDBJ databases">
        <title>Novel species in the genus Lipingzhangella isolated from Sambhar Salt Lake.</title>
        <authorList>
            <person name="Jiya N."/>
            <person name="Kajale S."/>
            <person name="Sharma A."/>
        </authorList>
    </citation>
    <scope>NUCLEOTIDE SEQUENCE [LARGE SCALE GENOMIC DNA]</scope>
    <source>
        <strain evidence="3">LS1_29</strain>
    </source>
</reference>
<dbReference type="Proteomes" id="UP001250214">
    <property type="component" value="Unassembled WGS sequence"/>
</dbReference>
<accession>A0ABU2HAZ8</accession>
<feature type="domain" description="Lantibiotic dehydratase N-terminal" evidence="1">
    <location>
        <begin position="23"/>
        <end position="228"/>
    </location>
</feature>
<name>A0ABU2HAZ8_9ACTN</name>
<organism evidence="2 3">
    <name type="scientific">Lipingzhangella rawalii</name>
    <dbReference type="NCBI Taxonomy" id="2055835"/>
    <lineage>
        <taxon>Bacteria</taxon>
        <taxon>Bacillati</taxon>
        <taxon>Actinomycetota</taxon>
        <taxon>Actinomycetes</taxon>
        <taxon>Streptosporangiales</taxon>
        <taxon>Nocardiopsidaceae</taxon>
        <taxon>Lipingzhangella</taxon>
    </lineage>
</organism>
<evidence type="ECO:0000259" key="1">
    <source>
        <dbReference type="Pfam" id="PF04738"/>
    </source>
</evidence>
<evidence type="ECO:0000313" key="3">
    <source>
        <dbReference type="Proteomes" id="UP001250214"/>
    </source>
</evidence>
<proteinExistence type="predicted"/>
<keyword evidence="3" id="KW-1185">Reference proteome</keyword>
<comment type="caution">
    <text evidence="2">The sequence shown here is derived from an EMBL/GenBank/DDBJ whole genome shotgun (WGS) entry which is preliminary data.</text>
</comment>
<evidence type="ECO:0000313" key="2">
    <source>
        <dbReference type="EMBL" id="MDS1272433.1"/>
    </source>
</evidence>
<sequence length="651" mass="71885">MPPWPGAKAPLEHWRGWLVTVWADDTFRRAVSAASPNLEHRVQSIIDGHSPKPRRVRRAALAIARYAVRYTCRSTPFGWFAGVAPITFGGSTRVGVGNRHRVITRADPQALDAAISSWETDSERMVDFDVCVNNLVQRRAGRLYVPSEGPSEFSLVATPEIELVMEAARSPMPFTVLRGKLAVEFPDTPEHHWNALLTQLLRIRLLQSSLRAPATVADPVTQLPSALREHMKGYRSAVDLRLEATVRLPASVVTEAETAATALTRLVRYPGGTPAWQRYTERFAEHYGDGAEVPVEQVIDPKQGLGLPEGFAGVAEPPRPMTLRDRLLLELAATAALEGRTAVVLSESTIERLEAAAGRPALTAPHLELCAQLQALSKPALDAGAFRLRVSTVSRGVGSMTGRFWHLFDDPGVRCTDLSTVEPGAELAQLSFHPARTSGDLLTRTPQVLPRIVSVGEFRTRTPEILFPSDLAVGLNEGRLYLTETATGTRLELLAPTAINFQWNNYTPPLVRFLAELSRAATPQVTWFDWGAAWALPFTPALHYRRSILTPARWKLHARELPGHAATSQEWTDGLHDWMRRLNVPDQLLLAQDDQQLPLDLRHEMHRELLRSHLATAPNSVAVLVESPSCDADGWIDGRAHSLVFPLGARS</sequence>
<dbReference type="EMBL" id="JAVLVT010000011">
    <property type="protein sequence ID" value="MDS1272433.1"/>
    <property type="molecule type" value="Genomic_DNA"/>
</dbReference>
<feature type="domain" description="Lantibiotic dehydratase N-terminal" evidence="1">
    <location>
        <begin position="230"/>
        <end position="610"/>
    </location>
</feature>
<dbReference type="Pfam" id="PF04738">
    <property type="entry name" value="Lant_dehydr_N"/>
    <property type="match status" value="2"/>
</dbReference>
<gene>
    <name evidence="2" type="ORF">RIF23_19270</name>
</gene>